<sequence length="113" mass="13509">MLKTFAQNELISSHDLEEMNKQKLFDDLLHTNKKLGLVHNNRLRAVILDINAYEQLINRLDELEEMYEDMKWGDTLKERFTIRETEWIEKPEHVSRLSFLRQIPDQNKGPTSL</sequence>
<evidence type="ECO:0008006" key="3">
    <source>
        <dbReference type="Google" id="ProtNLM"/>
    </source>
</evidence>
<dbReference type="EMBL" id="JACEOL010000034">
    <property type="protein sequence ID" value="MBA4602787.1"/>
    <property type="molecule type" value="Genomic_DNA"/>
</dbReference>
<keyword evidence="2" id="KW-1185">Reference proteome</keyword>
<dbReference type="AlphaFoldDB" id="A0A7W1XT42"/>
<evidence type="ECO:0000313" key="2">
    <source>
        <dbReference type="Proteomes" id="UP000538292"/>
    </source>
</evidence>
<name>A0A7W1XT42_9BACL</name>
<dbReference type="Proteomes" id="UP000538292">
    <property type="component" value="Unassembled WGS sequence"/>
</dbReference>
<gene>
    <name evidence="1" type="ORF">H2C83_10770</name>
</gene>
<accession>A0A7W1XT42</accession>
<comment type="caution">
    <text evidence="1">The sequence shown here is derived from an EMBL/GenBank/DDBJ whole genome shotgun (WGS) entry which is preliminary data.</text>
</comment>
<proteinExistence type="predicted"/>
<evidence type="ECO:0000313" key="1">
    <source>
        <dbReference type="EMBL" id="MBA4602787.1"/>
    </source>
</evidence>
<dbReference type="RefSeq" id="WP_181740679.1">
    <property type="nucleotide sequence ID" value="NZ_JACEOL010000034.1"/>
</dbReference>
<protein>
    <recommendedName>
        <fullName evidence="3">Antitoxin</fullName>
    </recommendedName>
</protein>
<reference evidence="1 2" key="1">
    <citation type="submission" date="2020-07" db="EMBL/GenBank/DDBJ databases">
        <title>Thermoactinomyces phylogeny.</title>
        <authorList>
            <person name="Dunlap C."/>
        </authorList>
    </citation>
    <scope>NUCLEOTIDE SEQUENCE [LARGE SCALE GENOMIC DNA]</scope>
    <source>
        <strain evidence="1 2">AMNI-1</strain>
    </source>
</reference>
<organism evidence="1 2">
    <name type="scientific">Thermoactinomyces mirandus</name>
    <dbReference type="NCBI Taxonomy" id="2756294"/>
    <lineage>
        <taxon>Bacteria</taxon>
        <taxon>Bacillati</taxon>
        <taxon>Bacillota</taxon>
        <taxon>Bacilli</taxon>
        <taxon>Bacillales</taxon>
        <taxon>Thermoactinomycetaceae</taxon>
        <taxon>Thermoactinomyces</taxon>
    </lineage>
</organism>